<organism evidence="5 6">
    <name type="scientific">Leifsonia soli</name>
    <dbReference type="NCBI Taxonomy" id="582665"/>
    <lineage>
        <taxon>Bacteria</taxon>
        <taxon>Bacillati</taxon>
        <taxon>Actinomycetota</taxon>
        <taxon>Actinomycetes</taxon>
        <taxon>Micrococcales</taxon>
        <taxon>Microbacteriaceae</taxon>
        <taxon>Leifsonia</taxon>
    </lineage>
</organism>
<dbReference type="InterPro" id="IPR046945">
    <property type="entry name" value="RHMD-like"/>
</dbReference>
<dbReference type="CDD" id="cd03316">
    <property type="entry name" value="MR_like"/>
    <property type="match status" value="1"/>
</dbReference>
<dbReference type="InterPro" id="IPR036849">
    <property type="entry name" value="Enolase-like_C_sf"/>
</dbReference>
<dbReference type="Gene3D" id="3.30.390.10">
    <property type="entry name" value="Enolase-like, N-terminal domain"/>
    <property type="match status" value="1"/>
</dbReference>
<dbReference type="Pfam" id="PF13378">
    <property type="entry name" value="MR_MLE_C"/>
    <property type="match status" value="1"/>
</dbReference>
<dbReference type="Proteomes" id="UP000589620">
    <property type="component" value="Unassembled WGS sequence"/>
</dbReference>
<dbReference type="RefSeq" id="WP_179457735.1">
    <property type="nucleotide sequence ID" value="NZ_BAAAPX010000001.1"/>
</dbReference>
<dbReference type="GO" id="GO:0016836">
    <property type="term" value="F:hydro-lyase activity"/>
    <property type="evidence" value="ECO:0007669"/>
    <property type="project" value="TreeGrafter"/>
</dbReference>
<dbReference type="PANTHER" id="PTHR13794">
    <property type="entry name" value="ENOLASE SUPERFAMILY, MANDELATE RACEMASE"/>
    <property type="match status" value="1"/>
</dbReference>
<keyword evidence="3" id="KW-0460">Magnesium</keyword>
<name>A0A852T391_9MICO</name>
<dbReference type="SUPFAM" id="SSF54826">
    <property type="entry name" value="Enolase N-terminal domain-like"/>
    <property type="match status" value="1"/>
</dbReference>
<dbReference type="AlphaFoldDB" id="A0A852T391"/>
<dbReference type="SMART" id="SM00922">
    <property type="entry name" value="MR_MLE"/>
    <property type="match status" value="1"/>
</dbReference>
<dbReference type="InterPro" id="IPR029065">
    <property type="entry name" value="Enolase_C-like"/>
</dbReference>
<gene>
    <name evidence="5" type="ORF">BJ963_003488</name>
</gene>
<evidence type="ECO:0000313" key="5">
    <source>
        <dbReference type="EMBL" id="NYD75969.1"/>
    </source>
</evidence>
<dbReference type="SFLD" id="SFLDG00179">
    <property type="entry name" value="mandelate_racemase"/>
    <property type="match status" value="1"/>
</dbReference>
<dbReference type="GO" id="GO:0016052">
    <property type="term" value="P:carbohydrate catabolic process"/>
    <property type="evidence" value="ECO:0007669"/>
    <property type="project" value="TreeGrafter"/>
</dbReference>
<keyword evidence="6" id="KW-1185">Reference proteome</keyword>
<dbReference type="InterPro" id="IPR013341">
    <property type="entry name" value="Mandelate_racemase_N_dom"/>
</dbReference>
<sequence length="374" mass="40236">MSLAPPAALTAVDGTIVSAEAWLSDLEVETVRTDAVQSFLKQETIFVRLRTVGGVEGIGYSYTIGTGGAAVLSLLRETLLDVVVGMDVNRPEDVWRALFSSTRATTVGLITSLALAAVDTAVWDARCKAAGLPLWVAAGGAQPRIPLYDTEGGWLHFSTDELVAQAVESQRRGLGGVKIKVGKPRAHEDFERLSAIREAVGDRMDIMVDANQSLTAAEAIRRAALFEKLDIFWFEEPLPAEDVAGHRRLAESTSVPVAVGESIYSVGHFREYLQSGAASIVQVDVARVGGITPWLKVAHLAEAFNVAVAPHFLMELHVSLCCAVPNALYLEHIPQLRAVTRSEMVIRDGHGLAPSQPGLGIEWDLDAVDDLRVA</sequence>
<dbReference type="EMBL" id="JACCBJ010000001">
    <property type="protein sequence ID" value="NYD75969.1"/>
    <property type="molecule type" value="Genomic_DNA"/>
</dbReference>
<proteinExistence type="predicted"/>
<feature type="domain" description="Mandelate racemase/muconate lactonizing enzyme C-terminal" evidence="4">
    <location>
        <begin position="160"/>
        <end position="256"/>
    </location>
</feature>
<dbReference type="SFLD" id="SFLDS00001">
    <property type="entry name" value="Enolase"/>
    <property type="match status" value="1"/>
</dbReference>
<evidence type="ECO:0000256" key="2">
    <source>
        <dbReference type="ARBA" id="ARBA00022723"/>
    </source>
</evidence>
<protein>
    <submittedName>
        <fullName evidence="5">L-alanine-DL-glutamate epimerase-like enolase superfamily enzyme</fullName>
    </submittedName>
</protein>
<comment type="cofactor">
    <cofactor evidence="1">
        <name>Mg(2+)</name>
        <dbReference type="ChEBI" id="CHEBI:18420"/>
    </cofactor>
</comment>
<dbReference type="PANTHER" id="PTHR13794:SF58">
    <property type="entry name" value="MITOCHONDRIAL ENOLASE SUPERFAMILY MEMBER 1"/>
    <property type="match status" value="1"/>
</dbReference>
<dbReference type="Gene3D" id="3.20.20.120">
    <property type="entry name" value="Enolase-like C-terminal domain"/>
    <property type="match status" value="1"/>
</dbReference>
<keyword evidence="2" id="KW-0479">Metal-binding</keyword>
<accession>A0A852T391</accession>
<comment type="caution">
    <text evidence="5">The sequence shown here is derived from an EMBL/GenBank/DDBJ whole genome shotgun (WGS) entry which is preliminary data.</text>
</comment>
<evidence type="ECO:0000259" key="4">
    <source>
        <dbReference type="SMART" id="SM00922"/>
    </source>
</evidence>
<dbReference type="SUPFAM" id="SSF51604">
    <property type="entry name" value="Enolase C-terminal domain-like"/>
    <property type="match status" value="1"/>
</dbReference>
<evidence type="ECO:0000256" key="3">
    <source>
        <dbReference type="ARBA" id="ARBA00022842"/>
    </source>
</evidence>
<evidence type="ECO:0000313" key="6">
    <source>
        <dbReference type="Proteomes" id="UP000589620"/>
    </source>
</evidence>
<reference evidence="5 6" key="1">
    <citation type="submission" date="2020-07" db="EMBL/GenBank/DDBJ databases">
        <title>Sequencing the genomes of 1000 actinobacteria strains.</title>
        <authorList>
            <person name="Klenk H.-P."/>
        </authorList>
    </citation>
    <scope>NUCLEOTIDE SEQUENCE [LARGE SCALE GENOMIC DNA]</scope>
    <source>
        <strain evidence="5 6">DSM 23871</strain>
    </source>
</reference>
<evidence type="ECO:0000256" key="1">
    <source>
        <dbReference type="ARBA" id="ARBA00001946"/>
    </source>
</evidence>
<dbReference type="Pfam" id="PF02746">
    <property type="entry name" value="MR_MLE_N"/>
    <property type="match status" value="1"/>
</dbReference>
<dbReference type="InterPro" id="IPR013342">
    <property type="entry name" value="Mandelate_racemase_C"/>
</dbReference>
<dbReference type="GO" id="GO:0000287">
    <property type="term" value="F:magnesium ion binding"/>
    <property type="evidence" value="ECO:0007669"/>
    <property type="project" value="TreeGrafter"/>
</dbReference>
<dbReference type="InterPro" id="IPR029017">
    <property type="entry name" value="Enolase-like_N"/>
</dbReference>